<gene>
    <name evidence="1" type="ORF">PDE_02337</name>
</gene>
<dbReference type="EMBL" id="KB644410">
    <property type="protein sequence ID" value="EPS27394.1"/>
    <property type="molecule type" value="Genomic_DNA"/>
</dbReference>
<name>S7ZAY8_PENO1</name>
<reference evidence="1 2" key="1">
    <citation type="journal article" date="2013" name="PLoS ONE">
        <title>Genomic and secretomic analyses reveal unique features of the lignocellulolytic enzyme system of Penicillium decumbens.</title>
        <authorList>
            <person name="Liu G."/>
            <person name="Zhang L."/>
            <person name="Wei X."/>
            <person name="Zou G."/>
            <person name="Qin Y."/>
            <person name="Ma L."/>
            <person name="Li J."/>
            <person name="Zheng H."/>
            <person name="Wang S."/>
            <person name="Wang C."/>
            <person name="Xun L."/>
            <person name="Zhao G.-P."/>
            <person name="Zhou Z."/>
            <person name="Qu Y."/>
        </authorList>
    </citation>
    <scope>NUCLEOTIDE SEQUENCE [LARGE SCALE GENOMIC DNA]</scope>
    <source>
        <strain evidence="2">114-2 / CGMCC 5302</strain>
    </source>
</reference>
<organism evidence="1 2">
    <name type="scientific">Penicillium oxalicum (strain 114-2 / CGMCC 5302)</name>
    <name type="common">Penicillium decumbens</name>
    <dbReference type="NCBI Taxonomy" id="933388"/>
    <lineage>
        <taxon>Eukaryota</taxon>
        <taxon>Fungi</taxon>
        <taxon>Dikarya</taxon>
        <taxon>Ascomycota</taxon>
        <taxon>Pezizomycotina</taxon>
        <taxon>Eurotiomycetes</taxon>
        <taxon>Eurotiomycetidae</taxon>
        <taxon>Eurotiales</taxon>
        <taxon>Aspergillaceae</taxon>
        <taxon>Penicillium</taxon>
    </lineage>
</organism>
<evidence type="ECO:0000313" key="1">
    <source>
        <dbReference type="EMBL" id="EPS27394.1"/>
    </source>
</evidence>
<proteinExistence type="predicted"/>
<keyword evidence="2" id="KW-1185">Reference proteome</keyword>
<dbReference type="AlphaFoldDB" id="S7ZAY8"/>
<evidence type="ECO:0000313" key="2">
    <source>
        <dbReference type="Proteomes" id="UP000019376"/>
    </source>
</evidence>
<dbReference type="HOGENOM" id="CLU_3160173_0_0_1"/>
<sequence length="48" mass="5465">MLVFLKEFAQVCKDSHGTIQGRTESKLTISVRLYPRVPALLIVAKRSY</sequence>
<protein>
    <submittedName>
        <fullName evidence="1">Uncharacterized protein</fullName>
    </submittedName>
</protein>
<dbReference type="Proteomes" id="UP000019376">
    <property type="component" value="Unassembled WGS sequence"/>
</dbReference>
<accession>S7ZAY8</accession>